<evidence type="ECO:0000313" key="1">
    <source>
        <dbReference type="EMBL" id="JAH55460.1"/>
    </source>
</evidence>
<organism evidence="1">
    <name type="scientific">Anguilla anguilla</name>
    <name type="common">European freshwater eel</name>
    <name type="synonym">Muraena anguilla</name>
    <dbReference type="NCBI Taxonomy" id="7936"/>
    <lineage>
        <taxon>Eukaryota</taxon>
        <taxon>Metazoa</taxon>
        <taxon>Chordata</taxon>
        <taxon>Craniata</taxon>
        <taxon>Vertebrata</taxon>
        <taxon>Euteleostomi</taxon>
        <taxon>Actinopterygii</taxon>
        <taxon>Neopterygii</taxon>
        <taxon>Teleostei</taxon>
        <taxon>Anguilliformes</taxon>
        <taxon>Anguillidae</taxon>
        <taxon>Anguilla</taxon>
    </lineage>
</organism>
<name>A0A0E9TRE1_ANGAN</name>
<proteinExistence type="predicted"/>
<accession>A0A0E9TRE1</accession>
<sequence length="23" mass="2536">MTCKFSLGFLPNLVRGKALEPVD</sequence>
<reference evidence="1" key="2">
    <citation type="journal article" date="2015" name="Fish Shellfish Immunol.">
        <title>Early steps in the European eel (Anguilla anguilla)-Vibrio vulnificus interaction in the gills: Role of the RtxA13 toxin.</title>
        <authorList>
            <person name="Callol A."/>
            <person name="Pajuelo D."/>
            <person name="Ebbesson L."/>
            <person name="Teles M."/>
            <person name="MacKenzie S."/>
            <person name="Amaro C."/>
        </authorList>
    </citation>
    <scope>NUCLEOTIDE SEQUENCE</scope>
</reference>
<reference evidence="1" key="1">
    <citation type="submission" date="2014-11" db="EMBL/GenBank/DDBJ databases">
        <authorList>
            <person name="Amaro Gonzalez C."/>
        </authorList>
    </citation>
    <scope>NUCLEOTIDE SEQUENCE</scope>
</reference>
<dbReference type="EMBL" id="GBXM01053117">
    <property type="protein sequence ID" value="JAH55460.1"/>
    <property type="molecule type" value="Transcribed_RNA"/>
</dbReference>
<dbReference type="AlphaFoldDB" id="A0A0E9TRE1"/>
<protein>
    <submittedName>
        <fullName evidence="1">Uncharacterized protein</fullName>
    </submittedName>
</protein>